<protein>
    <recommendedName>
        <fullName evidence="5 9">Alpha-acetolactate decarboxylase</fullName>
        <ecNumber evidence="4 9">4.1.1.5</ecNumber>
    </recommendedName>
</protein>
<dbReference type="Gene3D" id="3.30.1330.80">
    <property type="entry name" value="Hypothetical protein, similar to alpha- acetolactate decarboxylase, domain 2"/>
    <property type="match status" value="2"/>
</dbReference>
<dbReference type="PANTHER" id="PTHR35524:SF1">
    <property type="entry name" value="ALPHA-ACETOLACTATE DECARBOXYLASE"/>
    <property type="match status" value="1"/>
</dbReference>
<evidence type="ECO:0000256" key="8">
    <source>
        <dbReference type="ARBA" id="ARBA00023239"/>
    </source>
</evidence>
<dbReference type="NCBIfam" id="TIGR01252">
    <property type="entry name" value="acetolac_decarb"/>
    <property type="match status" value="1"/>
</dbReference>
<evidence type="ECO:0000256" key="9">
    <source>
        <dbReference type="PIRNR" id="PIRNR001332"/>
    </source>
</evidence>
<keyword evidence="8 9" id="KW-0456">Lyase</keyword>
<evidence type="ECO:0000256" key="7">
    <source>
        <dbReference type="ARBA" id="ARBA00023061"/>
    </source>
</evidence>
<comment type="catalytic activity">
    <reaction evidence="1 9">
        <text>(2S)-2-acetolactate + H(+) = (R)-acetoin + CO2</text>
        <dbReference type="Rhea" id="RHEA:21580"/>
        <dbReference type="ChEBI" id="CHEBI:15378"/>
        <dbReference type="ChEBI" id="CHEBI:15686"/>
        <dbReference type="ChEBI" id="CHEBI:16526"/>
        <dbReference type="ChEBI" id="CHEBI:58476"/>
        <dbReference type="EC" id="4.1.1.5"/>
    </reaction>
</comment>
<organism evidence="10 11">
    <name type="scientific">Nostoc linckia z8</name>
    <dbReference type="NCBI Taxonomy" id="1628746"/>
    <lineage>
        <taxon>Bacteria</taxon>
        <taxon>Bacillati</taxon>
        <taxon>Cyanobacteriota</taxon>
        <taxon>Cyanophyceae</taxon>
        <taxon>Nostocales</taxon>
        <taxon>Nostocaceae</taxon>
        <taxon>Nostoc</taxon>
    </lineage>
</organism>
<keyword evidence="7 9" id="KW-0005">Acetoin biosynthesis</keyword>
<name>A0A9Q6EMR5_NOSLI</name>
<comment type="pathway">
    <text evidence="2 9">Polyol metabolism; (R,R)-butane-2,3-diol biosynthesis; (R,R)-butane-2,3-diol from pyruvate: step 2/3.</text>
</comment>
<dbReference type="CDD" id="cd17299">
    <property type="entry name" value="acetolactate_decarboxylase"/>
    <property type="match status" value="1"/>
</dbReference>
<dbReference type="SUPFAM" id="SSF117856">
    <property type="entry name" value="AF0104/ALDC/Ptd012-like"/>
    <property type="match status" value="1"/>
</dbReference>
<evidence type="ECO:0000256" key="1">
    <source>
        <dbReference type="ARBA" id="ARBA00001784"/>
    </source>
</evidence>
<dbReference type="InterPro" id="IPR005128">
    <property type="entry name" value="Acetolactate_a_deCO2ase"/>
</dbReference>
<evidence type="ECO:0000313" key="11">
    <source>
        <dbReference type="Proteomes" id="UP000222310"/>
    </source>
</evidence>
<keyword evidence="6 9" id="KW-0210">Decarboxylase</keyword>
<evidence type="ECO:0000313" key="10">
    <source>
        <dbReference type="EMBL" id="PHK05791.1"/>
    </source>
</evidence>
<dbReference type="AlphaFoldDB" id="A0A9Q6EMR5"/>
<evidence type="ECO:0000256" key="5">
    <source>
        <dbReference type="ARBA" id="ARBA00020164"/>
    </source>
</evidence>
<dbReference type="GO" id="GO:0047605">
    <property type="term" value="F:acetolactate decarboxylase activity"/>
    <property type="evidence" value="ECO:0007669"/>
    <property type="project" value="UniProtKB-UniRule"/>
</dbReference>
<evidence type="ECO:0000256" key="2">
    <source>
        <dbReference type="ARBA" id="ARBA00005170"/>
    </source>
</evidence>
<accession>A0A9Q6EMR5</accession>
<gene>
    <name evidence="10" type="ORF">VF08_06310</name>
</gene>
<dbReference type="Proteomes" id="UP000222310">
    <property type="component" value="Unassembled WGS sequence"/>
</dbReference>
<evidence type="ECO:0000256" key="4">
    <source>
        <dbReference type="ARBA" id="ARBA00013204"/>
    </source>
</evidence>
<sequence>MKLKRYFWIAILTIITLLSVMISEKTQAHTSSNTLFQTSTISAFSVGIYEGKTNFQQLKKYGNFGLGTVNYLDGEMIGLDGKFYQVKADGVASVIPDDVASPFATITFFKPEKLIRLEGQMTYQQLQASLDQRLSTKNYPYAIRIQGNFPYVKFRSVPKQTPPYRLLADALKEQSVFELRNVNGTLIGFRTPKYMEGVNVRGYHFHFLTANRKTGGHILDGQFQNAKVEIDTLSDVEINLPKTAEFDQADLGDGIPSIK</sequence>
<comment type="caution">
    <text evidence="10">The sequence shown here is derived from an EMBL/GenBank/DDBJ whole genome shotgun (WGS) entry which is preliminary data.</text>
</comment>
<reference evidence="10 11" key="1">
    <citation type="submission" date="2015-02" db="EMBL/GenBank/DDBJ databases">
        <title>Nostoc linckia genome annotation.</title>
        <authorList>
            <person name="Zhou Z."/>
        </authorList>
    </citation>
    <scope>NUCLEOTIDE SEQUENCE [LARGE SCALE GENOMIC DNA]</scope>
    <source>
        <strain evidence="11">z8</strain>
    </source>
</reference>
<evidence type="ECO:0000256" key="6">
    <source>
        <dbReference type="ARBA" id="ARBA00022793"/>
    </source>
</evidence>
<dbReference type="EC" id="4.1.1.5" evidence="4 9"/>
<evidence type="ECO:0000256" key="3">
    <source>
        <dbReference type="ARBA" id="ARBA00007106"/>
    </source>
</evidence>
<dbReference type="PIRSF" id="PIRSF001332">
    <property type="entry name" value="Acetolac_decarb"/>
    <property type="match status" value="1"/>
</dbReference>
<dbReference type="GO" id="GO:0045151">
    <property type="term" value="P:acetoin biosynthetic process"/>
    <property type="evidence" value="ECO:0007669"/>
    <property type="project" value="UniProtKB-UniRule"/>
</dbReference>
<dbReference type="PANTHER" id="PTHR35524">
    <property type="entry name" value="ALPHA-ACETOLACTATE DECARBOXYLASE"/>
    <property type="match status" value="1"/>
</dbReference>
<proteinExistence type="inferred from homology"/>
<dbReference type="Pfam" id="PF03306">
    <property type="entry name" value="AAL_decarboxy"/>
    <property type="match status" value="1"/>
</dbReference>
<comment type="similarity">
    <text evidence="3 9">Belongs to the alpha-acetolactate decarboxylase family.</text>
</comment>
<dbReference type="EMBL" id="LAHD01000012">
    <property type="protein sequence ID" value="PHK05791.1"/>
    <property type="molecule type" value="Genomic_DNA"/>
</dbReference>